<gene>
    <name evidence="2" type="ORF">HXA33_15785</name>
</gene>
<dbReference type="Proteomes" id="UP001057753">
    <property type="component" value="Unassembled WGS sequence"/>
</dbReference>
<dbReference type="AlphaFoldDB" id="A0A9Q4G0N3"/>
<dbReference type="InterPro" id="IPR050765">
    <property type="entry name" value="Riboflavin_Biosynth_HTPR"/>
</dbReference>
<name>A0A9Q4G0N3_SALAG</name>
<dbReference type="EMBL" id="JABXYM010000001">
    <property type="protein sequence ID" value="MCR6097999.1"/>
    <property type="molecule type" value="Genomic_DNA"/>
</dbReference>
<dbReference type="GO" id="GO:0008703">
    <property type="term" value="F:5-amino-6-(5-phosphoribosylamino)uracil reductase activity"/>
    <property type="evidence" value="ECO:0007669"/>
    <property type="project" value="InterPro"/>
</dbReference>
<feature type="domain" description="Bacterial bifunctional deaminase-reductase C-terminal" evidence="1">
    <location>
        <begin position="3"/>
        <end position="170"/>
    </location>
</feature>
<dbReference type="SUPFAM" id="SSF53597">
    <property type="entry name" value="Dihydrofolate reductase-like"/>
    <property type="match status" value="1"/>
</dbReference>
<dbReference type="InterPro" id="IPR024072">
    <property type="entry name" value="DHFR-like_dom_sf"/>
</dbReference>
<protein>
    <submittedName>
        <fullName evidence="2">Dihydrofolate reductase</fullName>
    </submittedName>
</protein>
<dbReference type="Pfam" id="PF01872">
    <property type="entry name" value="RibD_C"/>
    <property type="match status" value="1"/>
</dbReference>
<dbReference type="GO" id="GO:0009231">
    <property type="term" value="P:riboflavin biosynthetic process"/>
    <property type="evidence" value="ECO:0007669"/>
    <property type="project" value="InterPro"/>
</dbReference>
<sequence>MRNVILSMAVSLDGYIESTNRDISWHVWDADMQEYMSDFLETVDTLLYGRTAYELMINHWPAAENAGGNTAEDRAFAQKMNKLNKIVFSRTLNKVTWNARLVKEKAVEELLRLKREPGKDMVLFGGANIAETFMRNGVIDEYRLIVNPVVLGSGNSLFKTEIRGLTHVKTKGFNCGNVLLIYHR</sequence>
<evidence type="ECO:0000259" key="1">
    <source>
        <dbReference type="Pfam" id="PF01872"/>
    </source>
</evidence>
<accession>A0A9Q4G0N3</accession>
<dbReference type="PANTHER" id="PTHR38011:SF11">
    <property type="entry name" value="2,5-DIAMINO-6-RIBOSYLAMINO-4(3H)-PYRIMIDINONE 5'-PHOSPHATE REDUCTASE"/>
    <property type="match status" value="1"/>
</dbReference>
<evidence type="ECO:0000313" key="3">
    <source>
        <dbReference type="Proteomes" id="UP001057753"/>
    </source>
</evidence>
<keyword evidence="3" id="KW-1185">Reference proteome</keyword>
<dbReference type="Gene3D" id="3.40.430.10">
    <property type="entry name" value="Dihydrofolate Reductase, subunit A"/>
    <property type="match status" value="1"/>
</dbReference>
<organism evidence="2 3">
    <name type="scientific">Salipaludibacillus agaradhaerens</name>
    <name type="common">Bacillus agaradhaerens</name>
    <dbReference type="NCBI Taxonomy" id="76935"/>
    <lineage>
        <taxon>Bacteria</taxon>
        <taxon>Bacillati</taxon>
        <taxon>Bacillota</taxon>
        <taxon>Bacilli</taxon>
        <taxon>Bacillales</taxon>
        <taxon>Bacillaceae</taxon>
    </lineage>
</organism>
<comment type="caution">
    <text evidence="2">The sequence shown here is derived from an EMBL/GenBank/DDBJ whole genome shotgun (WGS) entry which is preliminary data.</text>
</comment>
<dbReference type="RefSeq" id="WP_257822377.1">
    <property type="nucleotide sequence ID" value="NZ_JABXYM010000001.1"/>
</dbReference>
<reference evidence="2" key="1">
    <citation type="submission" date="2020-06" db="EMBL/GenBank/DDBJ databases">
        <title>Insight into the genomes of haloalkaliphilic bacilli from Kenyan soda lakes.</title>
        <authorList>
            <person name="Mwirichia R."/>
            <person name="Villamizar G.C."/>
            <person name="Poehlein A."/>
            <person name="Mugweru J."/>
            <person name="Kipnyargis A."/>
            <person name="Kiplimo D."/>
            <person name="Orwa P."/>
            <person name="Daniel R."/>
        </authorList>
    </citation>
    <scope>NUCLEOTIDE SEQUENCE</scope>
    <source>
        <strain evidence="2">B1096_S55</strain>
    </source>
</reference>
<dbReference type="InterPro" id="IPR002734">
    <property type="entry name" value="RibDG_C"/>
</dbReference>
<evidence type="ECO:0000313" key="2">
    <source>
        <dbReference type="EMBL" id="MCR6097999.1"/>
    </source>
</evidence>
<dbReference type="PANTHER" id="PTHR38011">
    <property type="entry name" value="DIHYDROFOLATE REDUCTASE FAMILY PROTEIN (AFU_ORTHOLOGUE AFUA_8G06820)"/>
    <property type="match status" value="1"/>
</dbReference>
<proteinExistence type="predicted"/>